<dbReference type="GO" id="GO:0003676">
    <property type="term" value="F:nucleic acid binding"/>
    <property type="evidence" value="ECO:0007669"/>
    <property type="project" value="InterPro"/>
</dbReference>
<comment type="caution">
    <text evidence="4">The sequence shown here is derived from an EMBL/GenBank/DDBJ whole genome shotgun (WGS) entry which is preliminary data.</text>
</comment>
<protein>
    <submittedName>
        <fullName evidence="4">80 kDa MCM3-associated protein</fullName>
    </submittedName>
</protein>
<feature type="domain" description="SAC3/GANP/THP3 conserved" evidence="3">
    <location>
        <begin position="241"/>
        <end position="545"/>
    </location>
</feature>
<dbReference type="GO" id="GO:0005737">
    <property type="term" value="C:cytoplasm"/>
    <property type="evidence" value="ECO:0007669"/>
    <property type="project" value="TreeGrafter"/>
</dbReference>
<feature type="compositionally biased region" description="Basic residues" evidence="2">
    <location>
        <begin position="1394"/>
        <end position="1403"/>
    </location>
</feature>
<dbReference type="Gene3D" id="3.30.70.330">
    <property type="match status" value="1"/>
</dbReference>
<evidence type="ECO:0000313" key="5">
    <source>
        <dbReference type="Proteomes" id="UP000728185"/>
    </source>
</evidence>
<dbReference type="GO" id="GO:0006406">
    <property type="term" value="P:mRNA export from nucleus"/>
    <property type="evidence" value="ECO:0007669"/>
    <property type="project" value="TreeGrafter"/>
</dbReference>
<dbReference type="Proteomes" id="UP000728185">
    <property type="component" value="Unassembled WGS sequence"/>
</dbReference>
<evidence type="ECO:0000313" key="4">
    <source>
        <dbReference type="EMBL" id="KAA0192450.1"/>
    </source>
</evidence>
<dbReference type="Pfam" id="PF03399">
    <property type="entry name" value="SAC3_GANP"/>
    <property type="match status" value="1"/>
</dbReference>
<sequence>MFKHGSVKSTTDRSNPVHWPAVKLSRLPAGLNQKPFLQKHFERFGVIQKIICQPSLDCAFVAFDSVIAAQRAKRNGHTSASDSDPELPSTVLLTLAQCRSRLSSGNSSTSVPNSPPTRSSVSVKRKLSPTRSSFSKPFVLGDKLKSHLDTNLTCQTSQSSSDFGSSPKQARSDCTIPIPKFACTVEERVTVLQAFQRAERARNPTSRSTVVDAFHQSEGGGTEDFSLINVPNPIRGTCSDMCPELERYLRDLHQRVSVFECLPSTLGAGSSGWQMDHTRAVKDYERSSADQPTPLPCELRPTAVLQRTMAYLLASVADRPELDQSRNFWKSWYEFMWTRTRAIRKDVAQQRLCCPQIVGVMERIARFHIFCAARLVDQPVDSFDPRINSENLTQCLQTLKEMYNDLYSTATSCETSVCPCEAEFRAYMLLMKLNDQSALNEVQMLPDHLLRSAEIRFAVAVHEAVTTTNYIRFFRLARMATCLNACLMHRYFVQIRGRALLRLAASFAGHPKREVQYPVETLTRQLGFENRDETREFCESWGMSVVDDFVLFDKQTPPQPPELAWRERRAIRLIESKRAGTALSTLFNNGPVAPSDAQPLPVHSSFDSSGRFVGHVKENIITSVPDSTNSDENSLQVSQSIFGHQASLESDLLESKPEYTVERAEFTNGESNLAQPLQSSDRQRSIEMMHSPISASDFLDDLISELLDLKSMARETIADELLAREIHSELIGEVIHSLLREVMFSVPPLIRNLDHFASVVDVVLDTEQKDRFHCHLSYDLCASILAETITVEVTEVVRTVLTQEFVVNEIFWNNLVHHQINALAKSCLIKGEADEYYQRALVRRCFDHMQAWVCRKAENEHDLALLRSMPPCPSVHLDALRLAGLCATKGRRYGVRRTQSNREDPSSPGHSVLVSYPLSRFSAWAERVDHHLTWSPFALPKKFSGHRIALYHSFDSPHSSDIDHEQFCGTVILWLRSKLMQLNPVLITDTSVLPNGICAVFCVSDPSPSFHKVVCKQNVPLLIVRPSQWIESAGDVIESRSANFRYLTLPCRENGQYAPHIGWVSVLQAQLDWLESTIESPCNRSLNATVERRVTELLPSPKPSLRLQFIQLIHQLIGARFVQPMSVLSRGWSARGMVDPSLESLVDAYQLVLENILHHIREYPIASQTEKLLDIRTTFRDHFCSTISSPDVHPWIQFVTRWRAWAAHLQTAPEHVNTIEIAIQRARLLFQHQIGQFSPHGEQTKILPDPMLAPCFRICMTTVRDRLDKLAISDANSEPEFGSVEALLNELNRERQLPSKTDQDPYMTSLVTHFSQLGQPATSVLMVIESSVNEFRKNQISSMLTDSIPKDHNCTDLKTKLNQLMHRLDNLEMTMSLTLEETEAHSSSCEARPNHSRSHLYKH</sequence>
<dbReference type="InterPro" id="IPR035979">
    <property type="entry name" value="RBD_domain_sf"/>
</dbReference>
<feature type="region of interest" description="Disordered" evidence="2">
    <location>
        <begin position="102"/>
        <end position="134"/>
    </location>
</feature>
<dbReference type="GO" id="GO:0070390">
    <property type="term" value="C:transcription export complex 2"/>
    <property type="evidence" value="ECO:0007669"/>
    <property type="project" value="TreeGrafter"/>
</dbReference>
<dbReference type="EMBL" id="LUCM01005682">
    <property type="protein sequence ID" value="KAA0192450.1"/>
    <property type="molecule type" value="Genomic_DNA"/>
</dbReference>
<dbReference type="InterPro" id="IPR045107">
    <property type="entry name" value="SAC3/GANP/THP3"/>
</dbReference>
<dbReference type="OrthoDB" id="21502at2759"/>
<accession>A0A8E0RZC4</accession>
<dbReference type="PANTHER" id="PTHR12436:SF3">
    <property type="entry name" value="GERMINAL-CENTER ASSOCIATED NUCLEAR PROTEIN"/>
    <property type="match status" value="1"/>
</dbReference>
<feature type="region of interest" description="Disordered" evidence="2">
    <location>
        <begin position="1382"/>
        <end position="1403"/>
    </location>
</feature>
<feature type="compositionally biased region" description="Low complexity" evidence="2">
    <location>
        <begin position="102"/>
        <end position="122"/>
    </location>
</feature>
<dbReference type="SUPFAM" id="SSF54928">
    <property type="entry name" value="RNA-binding domain, RBD"/>
    <property type="match status" value="1"/>
</dbReference>
<proteinExistence type="predicted"/>
<dbReference type="InterPro" id="IPR005062">
    <property type="entry name" value="SAC3/GANP/THP3_conserved"/>
</dbReference>
<evidence type="ECO:0000259" key="3">
    <source>
        <dbReference type="Pfam" id="PF03399"/>
    </source>
</evidence>
<dbReference type="InterPro" id="IPR012677">
    <property type="entry name" value="Nucleotide-bd_a/b_plait_sf"/>
</dbReference>
<name>A0A8E0RZC4_9TREM</name>
<evidence type="ECO:0000256" key="1">
    <source>
        <dbReference type="SAM" id="Coils"/>
    </source>
</evidence>
<reference evidence="4" key="1">
    <citation type="submission" date="2019-05" db="EMBL/GenBank/DDBJ databases">
        <title>Annotation for the trematode Fasciolopsis buski.</title>
        <authorList>
            <person name="Choi Y.-J."/>
        </authorList>
    </citation>
    <scope>NUCLEOTIDE SEQUENCE</scope>
    <source>
        <strain evidence="4">HT</strain>
        <tissue evidence="4">Whole worm</tissue>
    </source>
</reference>
<keyword evidence="1" id="KW-0175">Coiled coil</keyword>
<organism evidence="4 5">
    <name type="scientific">Fasciolopsis buskii</name>
    <dbReference type="NCBI Taxonomy" id="27845"/>
    <lineage>
        <taxon>Eukaryota</taxon>
        <taxon>Metazoa</taxon>
        <taxon>Spiralia</taxon>
        <taxon>Lophotrochozoa</taxon>
        <taxon>Platyhelminthes</taxon>
        <taxon>Trematoda</taxon>
        <taxon>Digenea</taxon>
        <taxon>Plagiorchiida</taxon>
        <taxon>Echinostomata</taxon>
        <taxon>Echinostomatoidea</taxon>
        <taxon>Fasciolidae</taxon>
        <taxon>Fasciolopsis</taxon>
    </lineage>
</organism>
<evidence type="ECO:0000256" key="2">
    <source>
        <dbReference type="SAM" id="MobiDB-lite"/>
    </source>
</evidence>
<gene>
    <name evidence="4" type="ORF">FBUS_05154</name>
</gene>
<dbReference type="Gene3D" id="1.25.40.990">
    <property type="match status" value="1"/>
</dbReference>
<dbReference type="PANTHER" id="PTHR12436">
    <property type="entry name" value="80 KDA MCM3-ASSOCIATED PROTEIN"/>
    <property type="match status" value="1"/>
</dbReference>
<feature type="coiled-coil region" evidence="1">
    <location>
        <begin position="1354"/>
        <end position="1381"/>
    </location>
</feature>
<keyword evidence="5" id="KW-1185">Reference proteome</keyword>